<evidence type="ECO:0000313" key="2">
    <source>
        <dbReference type="EMBL" id="KEQ86240.1"/>
    </source>
</evidence>
<keyword evidence="3" id="KW-1185">Reference proteome</keyword>
<evidence type="ECO:0008006" key="4">
    <source>
        <dbReference type="Google" id="ProtNLM"/>
    </source>
</evidence>
<dbReference type="OrthoDB" id="3832528at2759"/>
<dbReference type="AlphaFoldDB" id="A0A074XL50"/>
<organism evidence="2 3">
    <name type="scientific">Aureobasidium pullulans EXF-150</name>
    <dbReference type="NCBI Taxonomy" id="1043002"/>
    <lineage>
        <taxon>Eukaryota</taxon>
        <taxon>Fungi</taxon>
        <taxon>Dikarya</taxon>
        <taxon>Ascomycota</taxon>
        <taxon>Pezizomycotina</taxon>
        <taxon>Dothideomycetes</taxon>
        <taxon>Dothideomycetidae</taxon>
        <taxon>Dothideales</taxon>
        <taxon>Saccotheciaceae</taxon>
        <taxon>Aureobasidium</taxon>
    </lineage>
</organism>
<accession>A0A074XL50</accession>
<proteinExistence type="predicted"/>
<dbReference type="Proteomes" id="UP000030706">
    <property type="component" value="Unassembled WGS sequence"/>
</dbReference>
<dbReference type="GeneID" id="40751991"/>
<dbReference type="EMBL" id="KL584978">
    <property type="protein sequence ID" value="KEQ86240.1"/>
    <property type="molecule type" value="Genomic_DNA"/>
</dbReference>
<dbReference type="HOGENOM" id="CLU_1102605_0_0_1"/>
<feature type="region of interest" description="Disordered" evidence="1">
    <location>
        <begin position="52"/>
        <end position="87"/>
    </location>
</feature>
<dbReference type="RefSeq" id="XP_029762427.1">
    <property type="nucleotide sequence ID" value="XM_029909685.1"/>
</dbReference>
<reference evidence="2 3" key="1">
    <citation type="journal article" date="2014" name="BMC Genomics">
        <title>Genome sequencing of four Aureobasidium pullulans varieties: biotechnological potential, stress tolerance, and description of new species.</title>
        <authorList>
            <person name="Gostin Ar C."/>
            <person name="Ohm R.A."/>
            <person name="Kogej T."/>
            <person name="Sonjak S."/>
            <person name="Turk M."/>
            <person name="Zajc J."/>
            <person name="Zalar P."/>
            <person name="Grube M."/>
            <person name="Sun H."/>
            <person name="Han J."/>
            <person name="Sharma A."/>
            <person name="Chiniquy J."/>
            <person name="Ngan C.Y."/>
            <person name="Lipzen A."/>
            <person name="Barry K."/>
            <person name="Grigoriev I.V."/>
            <person name="Gunde-Cimerman N."/>
        </authorList>
    </citation>
    <scope>NUCLEOTIDE SEQUENCE [LARGE SCALE GENOMIC DNA]</scope>
    <source>
        <strain evidence="2 3">EXF-150</strain>
    </source>
</reference>
<evidence type="ECO:0000256" key="1">
    <source>
        <dbReference type="SAM" id="MobiDB-lite"/>
    </source>
</evidence>
<evidence type="ECO:0000313" key="3">
    <source>
        <dbReference type="Proteomes" id="UP000030706"/>
    </source>
</evidence>
<gene>
    <name evidence="2" type="ORF">M438DRAFT_403889</name>
</gene>
<feature type="compositionally biased region" description="Basic and acidic residues" evidence="1">
    <location>
        <begin position="57"/>
        <end position="69"/>
    </location>
</feature>
<protein>
    <recommendedName>
        <fullName evidence="4">C3H1-type domain-containing protein</fullName>
    </recommendedName>
</protein>
<name>A0A074XL50_AURPU</name>
<sequence>MANTRPPDLATCEMLRKLMKSARDDHLTDPQIHFLSGTVTSANVEHNIKTLHKVNKANKDKTNKDKANKDNAQPRNPRPTVAQHGSAIKRQEHSALYKHTLPVPAEEGAVICADTFERLNAEDIRALHKLINVCPFHLASQPCVHAKECYLLRICYNDGCTYGDRCRGSHDFKTTCQSVLESKQCNHEAEHGTKCPKNHDYKARLFMSAMRKPHELGFYSAKVQTLAFALGSAEQMETRSEVTIINGNVQDF</sequence>